<dbReference type="RefSeq" id="XP_020123880.1">
    <property type="nucleotide sequence ID" value="XM_020260124.1"/>
</dbReference>
<evidence type="ECO:0000313" key="2">
    <source>
        <dbReference type="EMBL" id="OKL63759.1"/>
    </source>
</evidence>
<proteinExistence type="predicted"/>
<organism evidence="2 3">
    <name type="scientific">Talaromyces atroroseus</name>
    <dbReference type="NCBI Taxonomy" id="1441469"/>
    <lineage>
        <taxon>Eukaryota</taxon>
        <taxon>Fungi</taxon>
        <taxon>Dikarya</taxon>
        <taxon>Ascomycota</taxon>
        <taxon>Pezizomycotina</taxon>
        <taxon>Eurotiomycetes</taxon>
        <taxon>Eurotiomycetidae</taxon>
        <taxon>Eurotiales</taxon>
        <taxon>Trichocomaceae</taxon>
        <taxon>Talaromyces</taxon>
        <taxon>Talaromyces sect. Trachyspermi</taxon>
    </lineage>
</organism>
<feature type="compositionally biased region" description="Low complexity" evidence="1">
    <location>
        <begin position="352"/>
        <end position="364"/>
    </location>
</feature>
<feature type="region of interest" description="Disordered" evidence="1">
    <location>
        <begin position="50"/>
        <end position="77"/>
    </location>
</feature>
<feature type="region of interest" description="Disordered" evidence="1">
    <location>
        <begin position="350"/>
        <end position="375"/>
    </location>
</feature>
<feature type="compositionally biased region" description="Basic and acidic residues" evidence="1">
    <location>
        <begin position="55"/>
        <end position="65"/>
    </location>
</feature>
<sequence length="564" mass="64232">MDLERSILNKTNSTFKHTLASDNYTHPSTTSSVDDAILSHFRVDTSPMQSLPEATKSHIEVDRHGVSSSNYQPRDDEYHHNDKLMAMAEVVSDACYSQQATYYPAAAVTHHHNHQQHQNHTSGITSRSYHYHLPTPATSAEDYNSPDIIPSAPDVPIPAATPAEVPVEEVYDEDMTEIEPEQEKHEDGNNNNSDRALILAGNRVAANRQHPEDNGRFVPVCQYENPCRENLVFSNAFCRKTVSHIFGRNKTCTQLIPDELWIWYCRKHYQRCRYRVVNWALQQVVIVRETLDNFEKWGKIQCFSITLRKREQDRNRTNPSRSNTANVPASRRRTTGRITASRAQTILHKARTTTAAATGRSASSQEPEITSTGRRKSFPVNVASPVPEFLYAYLGEDKSFDDIRHIIDEIGEYIRFEHEFNKKEVSFPDIEILPVFTLEFLHSKGRTTDQLSDNNHSRRRRARDVRLGRIHHSASASISASRLIRNTHHHNDIREVQYRPSSILPPLHPLPLPLPRANLHSHHAALSANPHSQSNHDAQTHGHAHLPPLAPPPPVHMHMPFGEF</sequence>
<gene>
    <name evidence="2" type="ORF">UA08_00032</name>
</gene>
<dbReference type="GeneID" id="30999787"/>
<evidence type="ECO:0000256" key="1">
    <source>
        <dbReference type="SAM" id="MobiDB-lite"/>
    </source>
</evidence>
<dbReference type="Proteomes" id="UP000214365">
    <property type="component" value="Unassembled WGS sequence"/>
</dbReference>
<feature type="region of interest" description="Disordered" evidence="1">
    <location>
        <begin position="527"/>
        <end position="564"/>
    </location>
</feature>
<dbReference type="EMBL" id="LFMY01000001">
    <property type="protein sequence ID" value="OKL63759.1"/>
    <property type="molecule type" value="Genomic_DNA"/>
</dbReference>
<name>A0A225B6J9_TALAT</name>
<accession>A0A225B6J9</accession>
<dbReference type="STRING" id="1441469.A0A225B6J9"/>
<dbReference type="OrthoDB" id="4161595at2759"/>
<feature type="region of interest" description="Disordered" evidence="1">
    <location>
        <begin position="312"/>
        <end position="335"/>
    </location>
</feature>
<comment type="caution">
    <text evidence="2">The sequence shown here is derived from an EMBL/GenBank/DDBJ whole genome shotgun (WGS) entry which is preliminary data.</text>
</comment>
<reference evidence="2 3" key="1">
    <citation type="submission" date="2015-06" db="EMBL/GenBank/DDBJ databases">
        <title>Talaromyces atroroseus IBT 11181 draft genome.</title>
        <authorList>
            <person name="Rasmussen K.B."/>
            <person name="Rasmussen S."/>
            <person name="Petersen B."/>
            <person name="Sicheritz-Ponten T."/>
            <person name="Mortensen U.H."/>
            <person name="Thrane U."/>
        </authorList>
    </citation>
    <scope>NUCLEOTIDE SEQUENCE [LARGE SCALE GENOMIC DNA]</scope>
    <source>
        <strain evidence="2 3">IBT 11181</strain>
    </source>
</reference>
<dbReference type="AlphaFoldDB" id="A0A225B6J9"/>
<protein>
    <submittedName>
        <fullName evidence="2">Uncharacterized protein</fullName>
    </submittedName>
</protein>
<evidence type="ECO:0000313" key="3">
    <source>
        <dbReference type="Proteomes" id="UP000214365"/>
    </source>
</evidence>
<feature type="compositionally biased region" description="Polar residues" evidence="1">
    <location>
        <begin position="317"/>
        <end position="327"/>
    </location>
</feature>
<keyword evidence="3" id="KW-1185">Reference proteome</keyword>